<dbReference type="PANTHER" id="PTHR43767:SF7">
    <property type="entry name" value="MEDIUM_LONG-CHAIN-FATTY-ACID--COA LIGASE FADD8"/>
    <property type="match status" value="1"/>
</dbReference>
<evidence type="ECO:0000259" key="6">
    <source>
        <dbReference type="Pfam" id="PF00501"/>
    </source>
</evidence>
<comment type="similarity">
    <text evidence="1">Belongs to the ATP-dependent AMP-binding enzyme family.</text>
</comment>
<dbReference type="RefSeq" id="WP_150001428.1">
    <property type="nucleotide sequence ID" value="NZ_BKCL01000017.1"/>
</dbReference>
<organism evidence="8 9">
    <name type="scientific">Iodidimonas gelatinilytica</name>
    <dbReference type="NCBI Taxonomy" id="1236966"/>
    <lineage>
        <taxon>Bacteria</taxon>
        <taxon>Pseudomonadati</taxon>
        <taxon>Pseudomonadota</taxon>
        <taxon>Alphaproteobacteria</taxon>
        <taxon>Iodidimonadales</taxon>
        <taxon>Iodidimonadaceae</taxon>
        <taxon>Iodidimonas</taxon>
    </lineage>
</organism>
<dbReference type="Proteomes" id="UP000322084">
    <property type="component" value="Unassembled WGS sequence"/>
</dbReference>
<dbReference type="InterPro" id="IPR025110">
    <property type="entry name" value="AMP-bd_C"/>
</dbReference>
<evidence type="ECO:0000256" key="2">
    <source>
        <dbReference type="ARBA" id="ARBA00022598"/>
    </source>
</evidence>
<proteinExistence type="inferred from homology"/>
<dbReference type="InterPro" id="IPR045851">
    <property type="entry name" value="AMP-bd_C_sf"/>
</dbReference>
<dbReference type="FunFam" id="3.30.300.30:FF:000008">
    <property type="entry name" value="2,3-dihydroxybenzoate-AMP ligase"/>
    <property type="match status" value="1"/>
</dbReference>
<dbReference type="InterPro" id="IPR042099">
    <property type="entry name" value="ANL_N_sf"/>
</dbReference>
<evidence type="ECO:0000313" key="9">
    <source>
        <dbReference type="Proteomes" id="UP000322084"/>
    </source>
</evidence>
<evidence type="ECO:0000256" key="1">
    <source>
        <dbReference type="ARBA" id="ARBA00006432"/>
    </source>
</evidence>
<dbReference type="Gene3D" id="3.40.50.12780">
    <property type="entry name" value="N-terminal domain of ligase-like"/>
    <property type="match status" value="1"/>
</dbReference>
<dbReference type="InterPro" id="IPR020845">
    <property type="entry name" value="AMP-binding_CS"/>
</dbReference>
<dbReference type="Pfam" id="PF13193">
    <property type="entry name" value="AMP-binding_C"/>
    <property type="match status" value="1"/>
</dbReference>
<dbReference type="EC" id="6.2.1.44" evidence="4"/>
<dbReference type="InterPro" id="IPR000873">
    <property type="entry name" value="AMP-dep_synth/lig_dom"/>
</dbReference>
<dbReference type="Pfam" id="PF00501">
    <property type="entry name" value="AMP-binding"/>
    <property type="match status" value="1"/>
</dbReference>
<evidence type="ECO:0000259" key="7">
    <source>
        <dbReference type="Pfam" id="PF13193"/>
    </source>
</evidence>
<dbReference type="PROSITE" id="PS00455">
    <property type="entry name" value="AMP_BINDING"/>
    <property type="match status" value="1"/>
</dbReference>
<accession>A0A5A7MUR1</accession>
<comment type="catalytic activity">
    <reaction evidence="3">
        <text>3-(methylsulfanyl)propanoate + ATP + CoA = 3-(methylsulfanyl)propanoyl-CoA + AMP + diphosphate</text>
        <dbReference type="Rhea" id="RHEA:43052"/>
        <dbReference type="ChEBI" id="CHEBI:30616"/>
        <dbReference type="ChEBI" id="CHEBI:33019"/>
        <dbReference type="ChEBI" id="CHEBI:49016"/>
        <dbReference type="ChEBI" id="CHEBI:57287"/>
        <dbReference type="ChEBI" id="CHEBI:82815"/>
        <dbReference type="ChEBI" id="CHEBI:456215"/>
        <dbReference type="EC" id="6.2.1.44"/>
    </reaction>
    <physiologicalReaction direction="left-to-right" evidence="3">
        <dbReference type="Rhea" id="RHEA:43053"/>
    </physiologicalReaction>
</comment>
<evidence type="ECO:0000256" key="5">
    <source>
        <dbReference type="ARBA" id="ARBA00067668"/>
    </source>
</evidence>
<evidence type="ECO:0000256" key="3">
    <source>
        <dbReference type="ARBA" id="ARBA00051915"/>
    </source>
</evidence>
<protein>
    <recommendedName>
        <fullName evidence="5">3-methylmercaptopropionyl-CoA ligase</fullName>
        <ecNumber evidence="4">6.2.1.44</ecNumber>
    </recommendedName>
</protein>
<dbReference type="EMBL" id="BKCL01000017">
    <property type="protein sequence ID" value="GEQ99314.1"/>
    <property type="molecule type" value="Genomic_DNA"/>
</dbReference>
<dbReference type="PANTHER" id="PTHR43767">
    <property type="entry name" value="LONG-CHAIN-FATTY-ACID--COA LIGASE"/>
    <property type="match status" value="1"/>
</dbReference>
<dbReference type="GO" id="GO:0016877">
    <property type="term" value="F:ligase activity, forming carbon-sulfur bonds"/>
    <property type="evidence" value="ECO:0007669"/>
    <property type="project" value="UniProtKB-ARBA"/>
</dbReference>
<dbReference type="InterPro" id="IPR050237">
    <property type="entry name" value="ATP-dep_AMP-bd_enzyme"/>
</dbReference>
<gene>
    <name evidence="8" type="ORF">JCM17844_29510</name>
</gene>
<name>A0A5A7MUR1_9PROT</name>
<comment type="caution">
    <text evidence="8">The sequence shown here is derived from an EMBL/GenBank/DDBJ whole genome shotgun (WGS) entry which is preliminary data.</text>
</comment>
<dbReference type="SUPFAM" id="SSF56801">
    <property type="entry name" value="Acetyl-CoA synthetase-like"/>
    <property type="match status" value="1"/>
</dbReference>
<evidence type="ECO:0000313" key="8">
    <source>
        <dbReference type="EMBL" id="GEQ99314.1"/>
    </source>
</evidence>
<feature type="domain" description="AMP-dependent synthetase/ligase" evidence="6">
    <location>
        <begin position="30"/>
        <end position="382"/>
    </location>
</feature>
<dbReference type="AlphaFoldDB" id="A0A5A7MUR1"/>
<sequence length="536" mass="58560">MTAQNHKNQSGPVSFKAPAPLLPDYLSLHARWQANHPALVTSDGSVSWADFDKATNRIANGLKKQGLGPGDHVAVVMNNGRAMMEALFGIMKAGCCSVPLNLSVSDDALAAMLADSDAKGILVTDQQRPRLDAIFQTAKRPALCLCADEAAADWLSLSQWMGRFTDTSPAIAIPPDAPCNIIYSSGTTGLPKGIVHSHQGRLHWAYDIALAYGYRAGAKSLCTIGLYSNIMWAVMLATLLGGGTVVVHDAFDAKQALDDIKRLRITHTAMVPVQWQRLVDAGADTQSLASLQSAITVGSPMPVDLKRQMLALMPTAFFELYGLTEGILTVLAPDDMTNRLTSVGKPIPGCDIRLIDDEGHPCSHDEAGEIVSRARYVMPGYLNRPDATEESQWRDEKGDIWLRTGDVGRLDDKDYLYIVDRKKDMILSGGQNIYPADIEAVLLRHDAVSDCAVIGVPDDRWGETPIAIVVAATAITAEDLQQWLNERLGKQQRVRAIVFADTLPRNPNGKILKRVLRAQYQKGLYDRLSVPHCYQR</sequence>
<reference evidence="8 9" key="1">
    <citation type="submission" date="2019-09" db="EMBL/GenBank/DDBJ databases">
        <title>NBRP : Genome information of microbial organism related human and environment.</title>
        <authorList>
            <person name="Hattori M."/>
            <person name="Oshima K."/>
            <person name="Inaba H."/>
            <person name="Suda W."/>
            <person name="Sakamoto M."/>
            <person name="Iino T."/>
            <person name="Kitahara M."/>
            <person name="Oshida Y."/>
            <person name="Iida T."/>
            <person name="Kudo T."/>
            <person name="Itoh T."/>
            <person name="Ohkuma M."/>
        </authorList>
    </citation>
    <scope>NUCLEOTIDE SEQUENCE [LARGE SCALE GENOMIC DNA]</scope>
    <source>
        <strain evidence="8 9">Hi-2</strain>
    </source>
</reference>
<evidence type="ECO:0000256" key="4">
    <source>
        <dbReference type="ARBA" id="ARBA00066616"/>
    </source>
</evidence>
<dbReference type="Gene3D" id="3.30.300.30">
    <property type="match status" value="1"/>
</dbReference>
<feature type="domain" description="AMP-binding enzyme C-terminal" evidence="7">
    <location>
        <begin position="438"/>
        <end position="510"/>
    </location>
</feature>
<keyword evidence="2 8" id="KW-0436">Ligase</keyword>